<protein>
    <recommendedName>
        <fullName evidence="3">EthD domain-containing protein</fullName>
    </recommendedName>
</protein>
<organism evidence="1 2">
    <name type="scientific">Mycena chlorophos</name>
    <name type="common">Agaric fungus</name>
    <name type="synonym">Agaricus chlorophos</name>
    <dbReference type="NCBI Taxonomy" id="658473"/>
    <lineage>
        <taxon>Eukaryota</taxon>
        <taxon>Fungi</taxon>
        <taxon>Dikarya</taxon>
        <taxon>Basidiomycota</taxon>
        <taxon>Agaricomycotina</taxon>
        <taxon>Agaricomycetes</taxon>
        <taxon>Agaricomycetidae</taxon>
        <taxon>Agaricales</taxon>
        <taxon>Marasmiineae</taxon>
        <taxon>Mycenaceae</taxon>
        <taxon>Mycena</taxon>
    </lineage>
</organism>
<gene>
    <name evidence="1" type="ORF">MCHLO_05045</name>
</gene>
<proteinExistence type="predicted"/>
<sequence>MENAPVTVIAIRIAAPGTPKQEFARRAEALADAELALPASKGALSKIVLYFPNETHRDVVEKLQLGLPPVCALARYEFASDEARLMLLANPEFNRLSGQFDPLGTNTTLPVEIATYIDQPSVLSSGVTMTGLMVMHVPTRSDNYTVLAHQAADLHQKLKPSIEEFLATPEAQRVVANHTVFQMSRVHQFPSRAIVESRGNSILTRNQC</sequence>
<evidence type="ECO:0008006" key="3">
    <source>
        <dbReference type="Google" id="ProtNLM"/>
    </source>
</evidence>
<evidence type="ECO:0000313" key="2">
    <source>
        <dbReference type="Proteomes" id="UP000815677"/>
    </source>
</evidence>
<accession>A0ABQ0L8W8</accession>
<reference evidence="1" key="1">
    <citation type="submission" date="2014-09" db="EMBL/GenBank/DDBJ databases">
        <title>Genome sequence of the luminous mushroom Mycena chlorophos for searching fungal bioluminescence genes.</title>
        <authorList>
            <person name="Tanaka Y."/>
            <person name="Kasuga D."/>
            <person name="Oba Y."/>
            <person name="Hase S."/>
            <person name="Sato K."/>
            <person name="Oba Y."/>
            <person name="Sakakibara Y."/>
        </authorList>
    </citation>
    <scope>NUCLEOTIDE SEQUENCE</scope>
</reference>
<keyword evidence="2" id="KW-1185">Reference proteome</keyword>
<evidence type="ECO:0000313" key="1">
    <source>
        <dbReference type="EMBL" id="GAT47588.1"/>
    </source>
</evidence>
<dbReference type="EMBL" id="DF843759">
    <property type="protein sequence ID" value="GAT47588.1"/>
    <property type="molecule type" value="Genomic_DNA"/>
</dbReference>
<dbReference type="Proteomes" id="UP000815677">
    <property type="component" value="Unassembled WGS sequence"/>
</dbReference>
<name>A0ABQ0L8W8_MYCCL</name>